<dbReference type="PROSITE" id="PS51186">
    <property type="entry name" value="GNAT"/>
    <property type="match status" value="1"/>
</dbReference>
<dbReference type="InterPro" id="IPR000182">
    <property type="entry name" value="GNAT_dom"/>
</dbReference>
<dbReference type="Gene3D" id="3.40.630.30">
    <property type="match status" value="1"/>
</dbReference>
<dbReference type="AlphaFoldDB" id="A0A2L1WD55"/>
<reference evidence="1 2" key="1">
    <citation type="submission" date="2020-11" db="EMBL/GenBank/DDBJ databases">
        <title>Pseudomonas fulva producing VIM-24.</title>
        <authorList>
            <person name="Liu S."/>
        </authorList>
    </citation>
    <scope>NUCLEOTIDE SEQUENCE [LARGE SCALE GENOMIC DNA]</scope>
    <source>
        <strain evidence="1 2">ZDHY414</strain>
    </source>
</reference>
<dbReference type="GO" id="GO:0016747">
    <property type="term" value="F:acyltransferase activity, transferring groups other than amino-acyl groups"/>
    <property type="evidence" value="ECO:0007669"/>
    <property type="project" value="InterPro"/>
</dbReference>
<keyword evidence="1" id="KW-0808">Transferase</keyword>
<accession>A0A2L1WD55</accession>
<dbReference type="SUPFAM" id="SSF55729">
    <property type="entry name" value="Acyl-CoA N-acyltransferases (Nat)"/>
    <property type="match status" value="1"/>
</dbReference>
<evidence type="ECO:0000313" key="1">
    <source>
        <dbReference type="EMBL" id="QPH51028.1"/>
    </source>
</evidence>
<dbReference type="Pfam" id="PF13673">
    <property type="entry name" value="Acetyltransf_10"/>
    <property type="match status" value="1"/>
</dbReference>
<dbReference type="EMBL" id="CP064946">
    <property type="protein sequence ID" value="QPH51028.1"/>
    <property type="molecule type" value="Genomic_DNA"/>
</dbReference>
<gene>
    <name evidence="1" type="ORF">IZU98_10210</name>
</gene>
<dbReference type="Proteomes" id="UP000594430">
    <property type="component" value="Chromosome"/>
</dbReference>
<sequence length="215" mass="24278">MSQAPAAEARVCLLDSGYRRETRALLYTVYRDDPTFAYLLEAHRPGYERRLRTLLREWVRQHFYLQLPAVGLLLDDRLIGVALIVPPLRRLGVADSWAWRLRMMVGAGVRATRRFMAYQAAVSTCRPTDQVHVLPLLGVLPVLQGQVYPTQLLHAVQHWCRNDGDAQGIVVDTGNDEHVAFYHTQGFVETGEVAIGTVRQRVLMYDNAQAGEPLA</sequence>
<organism evidence="1 2">
    <name type="scientific">Pseudomonas fulva</name>
    <dbReference type="NCBI Taxonomy" id="47880"/>
    <lineage>
        <taxon>Bacteria</taxon>
        <taxon>Pseudomonadati</taxon>
        <taxon>Pseudomonadota</taxon>
        <taxon>Gammaproteobacteria</taxon>
        <taxon>Pseudomonadales</taxon>
        <taxon>Pseudomonadaceae</taxon>
        <taxon>Pseudomonas</taxon>
    </lineage>
</organism>
<dbReference type="InterPro" id="IPR016181">
    <property type="entry name" value="Acyl_CoA_acyltransferase"/>
</dbReference>
<protein>
    <submittedName>
        <fullName evidence="1">GNAT family N-acetyltransferase</fullName>
    </submittedName>
</protein>
<name>A0A2L1WD55_9PSED</name>
<proteinExistence type="predicted"/>
<dbReference type="RefSeq" id="WP_023533510.1">
    <property type="nucleotide sequence ID" value="NZ_BQHM01000027.1"/>
</dbReference>
<dbReference type="GeneID" id="93442064"/>
<evidence type="ECO:0000313" key="2">
    <source>
        <dbReference type="Proteomes" id="UP000594430"/>
    </source>
</evidence>